<evidence type="ECO:0000313" key="2">
    <source>
        <dbReference type="Proteomes" id="UP001175227"/>
    </source>
</evidence>
<evidence type="ECO:0000313" key="1">
    <source>
        <dbReference type="EMBL" id="KAK0477661.1"/>
    </source>
</evidence>
<dbReference type="EMBL" id="JAUEPR010000016">
    <property type="protein sequence ID" value="KAK0477661.1"/>
    <property type="molecule type" value="Genomic_DNA"/>
</dbReference>
<organism evidence="1 2">
    <name type="scientific">Armillaria novae-zelandiae</name>
    <dbReference type="NCBI Taxonomy" id="153914"/>
    <lineage>
        <taxon>Eukaryota</taxon>
        <taxon>Fungi</taxon>
        <taxon>Dikarya</taxon>
        <taxon>Basidiomycota</taxon>
        <taxon>Agaricomycotina</taxon>
        <taxon>Agaricomycetes</taxon>
        <taxon>Agaricomycetidae</taxon>
        <taxon>Agaricales</taxon>
        <taxon>Marasmiineae</taxon>
        <taxon>Physalacriaceae</taxon>
        <taxon>Armillaria</taxon>
    </lineage>
</organism>
<name>A0AA39P4Z3_9AGAR</name>
<dbReference type="Proteomes" id="UP001175227">
    <property type="component" value="Unassembled WGS sequence"/>
</dbReference>
<sequence>MSAVDLWIIDAKIHWSTCKDNWATTKIAGHEWQKLEYQFLEIFVEVPDDLVAYLCTEYNVLVKHAREFNLDIVPIPSSQMRVHPSMALVASVQSRQVTACLSSGAPTPMAIPISLSCSASLFHAVNPSAKALPLQEPSLPAAQLVARQHKVQPCPVAKASAANTTFQIDQLSPLHKKSGIILTLAPLKKKVLSEAPPQSSPYCLLALPLVLQCYLALMMNLYFHDNGKPKLKE</sequence>
<keyword evidence="2" id="KW-1185">Reference proteome</keyword>
<comment type="caution">
    <text evidence="1">The sequence shown here is derived from an EMBL/GenBank/DDBJ whole genome shotgun (WGS) entry which is preliminary data.</text>
</comment>
<dbReference type="AlphaFoldDB" id="A0AA39P4Z3"/>
<gene>
    <name evidence="1" type="ORF">IW261DRAFT_1566003</name>
</gene>
<protein>
    <submittedName>
        <fullName evidence="1">Uncharacterized protein</fullName>
    </submittedName>
</protein>
<proteinExistence type="predicted"/>
<reference evidence="1" key="1">
    <citation type="submission" date="2023-06" db="EMBL/GenBank/DDBJ databases">
        <authorList>
            <consortium name="Lawrence Berkeley National Laboratory"/>
            <person name="Ahrendt S."/>
            <person name="Sahu N."/>
            <person name="Indic B."/>
            <person name="Wong-Bajracharya J."/>
            <person name="Merenyi Z."/>
            <person name="Ke H.-M."/>
            <person name="Monk M."/>
            <person name="Kocsube S."/>
            <person name="Drula E."/>
            <person name="Lipzen A."/>
            <person name="Balint B."/>
            <person name="Henrissat B."/>
            <person name="Andreopoulos B."/>
            <person name="Martin F.M."/>
            <person name="Harder C.B."/>
            <person name="Rigling D."/>
            <person name="Ford K.L."/>
            <person name="Foster G.D."/>
            <person name="Pangilinan J."/>
            <person name="Papanicolaou A."/>
            <person name="Barry K."/>
            <person name="LaButti K."/>
            <person name="Viragh M."/>
            <person name="Koriabine M."/>
            <person name="Yan M."/>
            <person name="Riley R."/>
            <person name="Champramary S."/>
            <person name="Plett K.L."/>
            <person name="Tsai I.J."/>
            <person name="Slot J."/>
            <person name="Sipos G."/>
            <person name="Plett J."/>
            <person name="Nagy L.G."/>
            <person name="Grigoriev I.V."/>
        </authorList>
    </citation>
    <scope>NUCLEOTIDE SEQUENCE</scope>
    <source>
        <strain evidence="1">ICMP 16352</strain>
    </source>
</reference>
<accession>A0AA39P4Z3</accession>